<protein>
    <submittedName>
        <fullName evidence="1">Uncharacterized protein</fullName>
    </submittedName>
</protein>
<keyword evidence="2" id="KW-1185">Reference proteome</keyword>
<sequence>MDQLSWICGGVNQPGVLAEKTAADTLEYEKLICLEDREKVLRIYVIGKYGHRHVLTSNPHSYPARYRQVRSQTRTYLLPT</sequence>
<dbReference type="AlphaFoldDB" id="A0AAE1CP99"/>
<reference evidence="1" key="1">
    <citation type="journal article" date="2023" name="G3 (Bethesda)">
        <title>A reference genome for the long-term kleptoplast-retaining sea slug Elysia crispata morphotype clarki.</title>
        <authorList>
            <person name="Eastman K.E."/>
            <person name="Pendleton A.L."/>
            <person name="Shaikh M.A."/>
            <person name="Suttiyut T."/>
            <person name="Ogas R."/>
            <person name="Tomko P."/>
            <person name="Gavelis G."/>
            <person name="Widhalm J.R."/>
            <person name="Wisecaver J.H."/>
        </authorList>
    </citation>
    <scope>NUCLEOTIDE SEQUENCE</scope>
    <source>
        <strain evidence="1">ECLA1</strain>
    </source>
</reference>
<accession>A0AAE1CP99</accession>
<gene>
    <name evidence="1" type="ORF">RRG08_030012</name>
</gene>
<organism evidence="1 2">
    <name type="scientific">Elysia crispata</name>
    <name type="common">lettuce slug</name>
    <dbReference type="NCBI Taxonomy" id="231223"/>
    <lineage>
        <taxon>Eukaryota</taxon>
        <taxon>Metazoa</taxon>
        <taxon>Spiralia</taxon>
        <taxon>Lophotrochozoa</taxon>
        <taxon>Mollusca</taxon>
        <taxon>Gastropoda</taxon>
        <taxon>Heterobranchia</taxon>
        <taxon>Euthyneura</taxon>
        <taxon>Panpulmonata</taxon>
        <taxon>Sacoglossa</taxon>
        <taxon>Placobranchoidea</taxon>
        <taxon>Plakobranchidae</taxon>
        <taxon>Elysia</taxon>
    </lineage>
</organism>
<comment type="caution">
    <text evidence="1">The sequence shown here is derived from an EMBL/GenBank/DDBJ whole genome shotgun (WGS) entry which is preliminary data.</text>
</comment>
<evidence type="ECO:0000313" key="2">
    <source>
        <dbReference type="Proteomes" id="UP001283361"/>
    </source>
</evidence>
<name>A0AAE1CP99_9GAST</name>
<evidence type="ECO:0000313" key="1">
    <source>
        <dbReference type="EMBL" id="KAK3725782.1"/>
    </source>
</evidence>
<proteinExistence type="predicted"/>
<dbReference type="EMBL" id="JAWDGP010007325">
    <property type="protein sequence ID" value="KAK3725782.1"/>
    <property type="molecule type" value="Genomic_DNA"/>
</dbReference>
<dbReference type="Proteomes" id="UP001283361">
    <property type="component" value="Unassembled WGS sequence"/>
</dbReference>